<comment type="similarity">
    <text evidence="3">Belongs to the glycosyl hydrolase 13 family. GlgB subfamily.</text>
</comment>
<dbReference type="InterPro" id="IPR017853">
    <property type="entry name" value="GH"/>
</dbReference>
<dbReference type="InterPro" id="IPR014756">
    <property type="entry name" value="Ig_E-set"/>
</dbReference>
<keyword evidence="11" id="KW-1185">Reference proteome</keyword>
<dbReference type="SUPFAM" id="SSF81296">
    <property type="entry name" value="E set domains"/>
    <property type="match status" value="1"/>
</dbReference>
<dbReference type="Gene3D" id="2.60.40.1180">
    <property type="entry name" value="Golgi alpha-mannosidase II"/>
    <property type="match status" value="1"/>
</dbReference>
<dbReference type="SUPFAM" id="SSF51445">
    <property type="entry name" value="(Trans)glycosidases"/>
    <property type="match status" value="1"/>
</dbReference>
<dbReference type="Proteomes" id="UP001165427">
    <property type="component" value="Unassembled WGS sequence"/>
</dbReference>
<dbReference type="GO" id="GO:0005978">
    <property type="term" value="P:glycogen biosynthetic process"/>
    <property type="evidence" value="ECO:0007669"/>
    <property type="project" value="InterPro"/>
</dbReference>
<sequence length="663" mass="75385">MTDPYIEAHRDAIDRRIALIERTARQLAGDHADLADFAAGHEYFGLHFRDGGWVLREWAPNASAMHLVGQLSDWQVRDDLAFQRLDAHGTWELRLPADAMGHGDLYRLHLQWPGGGGDRIPAWARRVVQDPDTLIFNAQVWRPDTPYQWRSDPFTPPQGAPLIYEVHIGMAQAEGRVGTYAQFTAEVLPRVVAAGYDTLQIMAIPEHPYYGSYGYHVTSFFAPASRFGTPEELKALIDAAHAAGLRVLIDLVHSHAANNEVEGISRFDGTDYQFFHSGDRGRHVAWDSRLFDYGKPEVLHFLLSNCRYWLDEFRVDGFRFDGITSMLYLDHGLGKAFTSYDDYFNANVDEDALCYLALANQVIHAVQPEAITIAEDMSGMPGLARPREDGGIGFDYRFAMGVPDHWIRLAKDTPDEQWHMGGLWFELNNRRHDEKTISYTESHDQALVGDQALVFRLIGDAIYDHMHRDDRHPQVERGVALHKMIRLITLATAGHGYLNFMGNEFGHPEWIDFPRPGNNWSYHYARRQWHLVDDPDLKYRQLDRFDKAMIALARQWAVPGSAAPRLLWEHDEDKILLFRRAGLIFAFNFHPTRSFSDYRFPAPEGHYGIVLDSDDGAFGGHGRVDHAVDHVTLPEGADPHIIHRLSLYLPNRTALVLAPQGSS</sequence>
<dbReference type="Pfam" id="PF00128">
    <property type="entry name" value="Alpha-amylase"/>
    <property type="match status" value="1"/>
</dbReference>
<dbReference type="GO" id="GO:0004553">
    <property type="term" value="F:hydrolase activity, hydrolyzing O-glycosyl compounds"/>
    <property type="evidence" value="ECO:0007669"/>
    <property type="project" value="InterPro"/>
</dbReference>
<feature type="active site" description="Proton donor" evidence="8">
    <location>
        <position position="375"/>
    </location>
</feature>
<name>A0AA41RBX4_9BACT</name>
<evidence type="ECO:0000313" key="10">
    <source>
        <dbReference type="EMBL" id="MCJ8502313.1"/>
    </source>
</evidence>
<dbReference type="EC" id="2.4.1.18" evidence="4"/>
<comment type="caution">
    <text evidence="10">The sequence shown here is derived from an EMBL/GenBank/DDBJ whole genome shotgun (WGS) entry which is preliminary data.</text>
</comment>
<dbReference type="RefSeq" id="WP_246912872.1">
    <property type="nucleotide sequence ID" value="NZ_JALJRB010000024.1"/>
</dbReference>
<dbReference type="InterPro" id="IPR006048">
    <property type="entry name" value="A-amylase/branching_C"/>
</dbReference>
<dbReference type="InterPro" id="IPR006047">
    <property type="entry name" value="GH13_cat_dom"/>
</dbReference>
<proteinExistence type="inferred from homology"/>
<dbReference type="EMBL" id="JALJRB010000024">
    <property type="protein sequence ID" value="MCJ8502313.1"/>
    <property type="molecule type" value="Genomic_DNA"/>
</dbReference>
<keyword evidence="6" id="KW-0808">Transferase</keyword>
<dbReference type="PANTHER" id="PTHR43651">
    <property type="entry name" value="1,4-ALPHA-GLUCAN-BRANCHING ENZYME"/>
    <property type="match status" value="1"/>
</dbReference>
<dbReference type="InterPro" id="IPR037439">
    <property type="entry name" value="Branching_enzy"/>
</dbReference>
<dbReference type="InterPro" id="IPR013780">
    <property type="entry name" value="Glyco_hydro_b"/>
</dbReference>
<dbReference type="Pfam" id="PF02806">
    <property type="entry name" value="Alpha-amylase_C"/>
    <property type="match status" value="1"/>
</dbReference>
<dbReference type="PANTHER" id="PTHR43651:SF3">
    <property type="entry name" value="1,4-ALPHA-GLUCAN-BRANCHING ENZYME"/>
    <property type="match status" value="1"/>
</dbReference>
<keyword evidence="7" id="KW-0119">Carbohydrate metabolism</keyword>
<dbReference type="SMART" id="SM00642">
    <property type="entry name" value="Aamy"/>
    <property type="match status" value="1"/>
</dbReference>
<comment type="catalytic activity">
    <reaction evidence="1">
        <text>Transfers a segment of a (1-&gt;4)-alpha-D-glucan chain to a primary hydroxy group in a similar glucan chain.</text>
        <dbReference type="EC" id="2.4.1.18"/>
    </reaction>
</comment>
<keyword evidence="5" id="KW-0328">Glycosyltransferase</keyword>
<feature type="domain" description="Glycosyl hydrolase family 13 catalytic" evidence="9">
    <location>
        <begin position="158"/>
        <end position="530"/>
    </location>
</feature>
<evidence type="ECO:0000256" key="1">
    <source>
        <dbReference type="ARBA" id="ARBA00000826"/>
    </source>
</evidence>
<dbReference type="GO" id="GO:0043169">
    <property type="term" value="F:cation binding"/>
    <property type="evidence" value="ECO:0007669"/>
    <property type="project" value="InterPro"/>
</dbReference>
<dbReference type="GO" id="GO:0005737">
    <property type="term" value="C:cytoplasm"/>
    <property type="evidence" value="ECO:0007669"/>
    <property type="project" value="TreeGrafter"/>
</dbReference>
<dbReference type="FunFam" id="3.20.20.80:FF:000001">
    <property type="entry name" value="1,4-alpha-glucan branching enzyme"/>
    <property type="match status" value="1"/>
</dbReference>
<evidence type="ECO:0000256" key="3">
    <source>
        <dbReference type="ARBA" id="ARBA00009000"/>
    </source>
</evidence>
<organism evidence="10 11">
    <name type="scientific">Desulfatitalea alkaliphila</name>
    <dbReference type="NCBI Taxonomy" id="2929485"/>
    <lineage>
        <taxon>Bacteria</taxon>
        <taxon>Pseudomonadati</taxon>
        <taxon>Thermodesulfobacteriota</taxon>
        <taxon>Desulfobacteria</taxon>
        <taxon>Desulfobacterales</taxon>
        <taxon>Desulfosarcinaceae</taxon>
        <taxon>Desulfatitalea</taxon>
    </lineage>
</organism>
<gene>
    <name evidence="10" type="ORF">MRX98_17140</name>
</gene>
<evidence type="ECO:0000256" key="8">
    <source>
        <dbReference type="PIRSR" id="PIRSR000463-1"/>
    </source>
</evidence>
<dbReference type="CDD" id="cd02854">
    <property type="entry name" value="E_set_GBE_euk_N"/>
    <property type="match status" value="1"/>
</dbReference>
<dbReference type="InterPro" id="IPR013783">
    <property type="entry name" value="Ig-like_fold"/>
</dbReference>
<evidence type="ECO:0000256" key="4">
    <source>
        <dbReference type="ARBA" id="ARBA00012541"/>
    </source>
</evidence>
<accession>A0AA41RBX4</accession>
<evidence type="ECO:0000256" key="6">
    <source>
        <dbReference type="ARBA" id="ARBA00022679"/>
    </source>
</evidence>
<protein>
    <recommendedName>
        <fullName evidence="4">1,4-alpha-glucan branching enzyme</fullName>
        <ecNumber evidence="4">2.4.1.18</ecNumber>
    </recommendedName>
</protein>
<comment type="function">
    <text evidence="2">Catalyzes the formation of the alpha-1,6-glucosidic linkages in glycogen by scission of a 1,4-alpha-linked oligosaccharide from growing alpha-1,4-glucan chains and the subsequent attachment of the oligosaccharide to the alpha-1,6 position.</text>
</comment>
<evidence type="ECO:0000259" key="9">
    <source>
        <dbReference type="SMART" id="SM00642"/>
    </source>
</evidence>
<evidence type="ECO:0000256" key="7">
    <source>
        <dbReference type="ARBA" id="ARBA00023277"/>
    </source>
</evidence>
<dbReference type="Gene3D" id="2.60.40.10">
    <property type="entry name" value="Immunoglobulins"/>
    <property type="match status" value="1"/>
</dbReference>
<feature type="active site" description="Nucleophile" evidence="8">
    <location>
        <position position="321"/>
    </location>
</feature>
<dbReference type="InterPro" id="IPR004193">
    <property type="entry name" value="Glyco_hydro_13_N"/>
</dbReference>
<dbReference type="AlphaFoldDB" id="A0AA41RBX4"/>
<dbReference type="Gene3D" id="3.20.20.80">
    <property type="entry name" value="Glycosidases"/>
    <property type="match status" value="1"/>
</dbReference>
<dbReference type="PIRSF" id="PIRSF000463">
    <property type="entry name" value="GlgB"/>
    <property type="match status" value="1"/>
</dbReference>
<evidence type="ECO:0000256" key="5">
    <source>
        <dbReference type="ARBA" id="ARBA00022676"/>
    </source>
</evidence>
<dbReference type="CDD" id="cd11321">
    <property type="entry name" value="AmyAc_bac_euk_BE"/>
    <property type="match status" value="1"/>
</dbReference>
<evidence type="ECO:0000313" key="11">
    <source>
        <dbReference type="Proteomes" id="UP001165427"/>
    </source>
</evidence>
<dbReference type="GO" id="GO:0003844">
    <property type="term" value="F:1,4-alpha-glucan branching enzyme activity"/>
    <property type="evidence" value="ECO:0007669"/>
    <property type="project" value="UniProtKB-EC"/>
</dbReference>
<evidence type="ECO:0000256" key="2">
    <source>
        <dbReference type="ARBA" id="ARBA00002953"/>
    </source>
</evidence>
<dbReference type="Pfam" id="PF02922">
    <property type="entry name" value="CBM_48"/>
    <property type="match status" value="1"/>
</dbReference>
<dbReference type="SUPFAM" id="SSF51011">
    <property type="entry name" value="Glycosyl hydrolase domain"/>
    <property type="match status" value="1"/>
</dbReference>
<reference evidence="10" key="1">
    <citation type="submission" date="2022-04" db="EMBL/GenBank/DDBJ databases">
        <title>Desulfatitalea alkaliphila sp. nov., a novel anaerobic sulfate-reducing bacterium isolated from terrestrial mud volcano, Taman Peninsula, Russia.</title>
        <authorList>
            <person name="Khomyakova M.A."/>
            <person name="Merkel A.Y."/>
            <person name="Slobodkin A.I."/>
        </authorList>
    </citation>
    <scope>NUCLEOTIDE SEQUENCE</scope>
    <source>
        <strain evidence="10">M08but</strain>
    </source>
</reference>
<dbReference type="FunFam" id="2.60.40.1180:FF:000050">
    <property type="entry name" value="1,4-alpha-glucan branching enzyme"/>
    <property type="match status" value="1"/>
</dbReference>